<feature type="region of interest" description="Disordered" evidence="5">
    <location>
        <begin position="971"/>
        <end position="1561"/>
    </location>
</feature>
<sequence>MDEDDSQDELINRSTSHNKGKRAALWAISDDSDDNEAGSDEGESDSCDGEEEGHLDGEDDEEDDEEDEEEEEEEEGNEEGDDDEEEDGATVEGGAFGGTSTNLAGQSSDEDTDNCPICLNSFSSQPVATPENCEHYFCLDCILEWAKNANSCPVDRIAFNSIYLRKCFGGKVKKMITVQKPVKVGQEETISVDFEQTNCEVCGGSDREDRLLLCDGCDAGYHMECLTPPLDSVPVEEWFCPECEAHNRHSRGSAEELSDTESLPSTAGPTTSHSLSRAVGPTRAIARTQQSERVRANVNRHRITQARSSQLAPTYLIQSTWLDETINAVVAGLNTSVYIRNLTPRIPSSRRRKTGKRRKAKKTSAKSRSGKAATTGVKRRRRRTRKGRARKKLALKKSATTRSRIANSLGIVKDKKSSSLPTVYRPAEHTLSNMRADIGAASLSIYGDPFDLDPFVDREEVDQHAHVTSLLEAKRRGISRSALRSHQPVARPVTGSLSRRAVGVPQSVGVAEAAPVPDLLGSILTGQSMLLMDSSDVVINRDGSLKAAKPAMACVSKPGCSKSSISGDASAHINSVMSPNQGDTSLPFHYDEDLPGSSHSSTSRPFSQSSSCVPPYMSPSASRIQPATHSDLPPRGHSSLLPVRPNRSTHPPGHQGTNGVVDLTHSPSIQPTQDSGSSKSNLSKKAPTKPMWVDVSVLPRIPKIRRESSDGTRNAISQGASIVNNRTSSKANRSNSTPTRHGHGVPDPGMNSLAGDKGRQQSIDQQKGRAGGPSQRQRPDGAGSSSAFSNSFSSSSSSTGFPSSQSHFSSSSSSASSSVSFRINSSGNSWHSRHLGMASSSAGGDGMQERWSKKEDEVRKRQLHRDKQMLLASHVQVKKEQDTNNIYDPFNPTLSDSDSEDESPQKTTHEAKAPSLGKMEDMVQIKPNQVHVKTEKQDIDVSHEEPRGSSASENISQQVRCSEVFVKIEETARSETETPREKLDIEIKKERELDDPEEEQRCGSSDVRVKPEPMETPPPVCQSRVHIKMETETLEESVGTSTSTLSNSSSTPSSAPPKKKQKTETKPDPKSPSRDSGSRKKTSRASKERRSSSSETDKGKKGDQAGRQREKEKKQERSSRRSRSREKRRARTTSESSQSNSPDRSHRKRQQSRSRSKDRWRSRSGSSSSSRERSRRKKNKQRSKERNDGRERDQEKRQVSKDKRHGRSHSKSMSKSPSRSRSKERKRRRSKSKSQSRSRSRSRERRKTDSRPQRSSLPSRDKAESQSKRRHRSRSSSRERKKDKGSSSKTSQKPSGSSVSSSHDTKPQDKKKERDAPQSSIKEERVVAVKKEEVPVSIAAPKVKMEDQGTDGHAKPEETVKETKTGKEIKKEKQPSLDMFEDSPILKPIKEEASESCALGEDKGGQEEGNQEDPVKTETHEIAVIKSEPSSPESSHFPTVTSFPSLPTPVTDDSLQNKVLQSQPVTSTEQTNTVSVKQEVQQPSDSDDDFNVDVMLDNLDYVKAEPKKESGSSVNKEKDAEEGKSETERGSTIAGVKSKTHVKRVTWNIQEPEGPQPEKSASKLALYKLRLKQEGLRRPSSAPQVISQDITGTVSDPSKKVAGGPPSSSSRSDGIHPEGLPSTGQAEAEKGDMSSKDKQYLKKLHMQERAVEEVKLAIKPFYQKRDINKDEYKEILRKAVQKVCHSKSGEINPVKVGNLVKAYVDKYKHARKHKKGEDLGETKETQGKTMKTSDSP</sequence>
<feature type="compositionally biased region" description="Basic residues" evidence="5">
    <location>
        <begin position="1120"/>
        <end position="1131"/>
    </location>
</feature>
<evidence type="ECO:0000256" key="4">
    <source>
        <dbReference type="PROSITE-ProRule" id="PRU00175"/>
    </source>
</evidence>
<feature type="compositionally biased region" description="Polar residues" evidence="5">
    <location>
        <begin position="260"/>
        <end position="275"/>
    </location>
</feature>
<dbReference type="InterPro" id="IPR057031">
    <property type="entry name" value="SFR19-like_C"/>
</dbReference>
<keyword evidence="9" id="KW-1185">Reference proteome</keyword>
<feature type="region of interest" description="Disordered" evidence="5">
    <location>
        <begin position="704"/>
        <end position="958"/>
    </location>
</feature>
<feature type="compositionally biased region" description="Basic and acidic residues" evidence="5">
    <location>
        <begin position="1303"/>
        <end position="1334"/>
    </location>
</feature>
<dbReference type="InterPro" id="IPR019787">
    <property type="entry name" value="Znf_PHD-finger"/>
</dbReference>
<feature type="compositionally biased region" description="Polar residues" evidence="5">
    <location>
        <begin position="98"/>
        <end position="107"/>
    </location>
</feature>
<dbReference type="CDD" id="cd16635">
    <property type="entry name" value="mRING-HC-C3HC3D_PHRF1"/>
    <property type="match status" value="1"/>
</dbReference>
<feature type="compositionally biased region" description="Basic residues" evidence="5">
    <location>
        <begin position="377"/>
        <end position="395"/>
    </location>
</feature>
<feature type="compositionally biased region" description="Basic and acidic residues" evidence="5">
    <location>
        <begin position="1062"/>
        <end position="1078"/>
    </location>
</feature>
<feature type="compositionally biased region" description="Basic and acidic residues" evidence="5">
    <location>
        <begin position="1413"/>
        <end position="1423"/>
    </location>
</feature>
<feature type="compositionally biased region" description="Basic and acidic residues" evidence="5">
    <location>
        <begin position="847"/>
        <end position="868"/>
    </location>
</feature>
<feature type="compositionally biased region" description="Basic and acidic residues" evidence="5">
    <location>
        <begin position="1085"/>
        <end position="1119"/>
    </location>
</feature>
<feature type="compositionally biased region" description="Basic and acidic residues" evidence="5">
    <location>
        <begin position="971"/>
        <end position="992"/>
    </location>
</feature>
<evidence type="ECO:0000256" key="2">
    <source>
        <dbReference type="ARBA" id="ARBA00022771"/>
    </source>
</evidence>
<feature type="region of interest" description="Disordered" evidence="5">
    <location>
        <begin position="1709"/>
        <end position="1736"/>
    </location>
</feature>
<feature type="compositionally biased region" description="Polar residues" evidence="5">
    <location>
        <begin position="1727"/>
        <end position="1736"/>
    </location>
</feature>
<dbReference type="InterPro" id="IPR019786">
    <property type="entry name" value="Zinc_finger_PHD-type_CS"/>
</dbReference>
<feature type="compositionally biased region" description="Polar residues" evidence="5">
    <location>
        <begin position="1451"/>
        <end position="1484"/>
    </location>
</feature>
<dbReference type="PROSITE" id="PS01359">
    <property type="entry name" value="ZF_PHD_1"/>
    <property type="match status" value="1"/>
</dbReference>
<evidence type="ECO:0000256" key="3">
    <source>
        <dbReference type="ARBA" id="ARBA00022833"/>
    </source>
</evidence>
<dbReference type="PANTHER" id="PTHR12618">
    <property type="entry name" value="PHD AND RING FINGER DOMAIN-CONTAINING PROTEIN 1"/>
    <property type="match status" value="1"/>
</dbReference>
<dbReference type="Gene3D" id="3.30.40.10">
    <property type="entry name" value="Zinc/RING finger domain, C3HC4 (zinc finger)"/>
    <property type="match status" value="2"/>
</dbReference>
<keyword evidence="2 4" id="KW-0863">Zinc-finger</keyword>
<accession>A0AAV1FA55</accession>
<dbReference type="CDD" id="cd15536">
    <property type="entry name" value="PHD_PHRF1"/>
    <property type="match status" value="1"/>
</dbReference>
<dbReference type="InterPro" id="IPR047157">
    <property type="entry name" value="PHRF1/Atg35"/>
</dbReference>
<feature type="compositionally biased region" description="Low complexity" evidence="5">
    <location>
        <begin position="782"/>
        <end position="829"/>
    </location>
</feature>
<feature type="compositionally biased region" description="Low complexity" evidence="5">
    <location>
        <begin position="1037"/>
        <end position="1053"/>
    </location>
</feature>
<feature type="region of interest" description="Disordered" evidence="5">
    <location>
        <begin position="344"/>
        <end position="399"/>
    </location>
</feature>
<feature type="compositionally biased region" description="Polar residues" evidence="5">
    <location>
        <begin position="561"/>
        <end position="584"/>
    </location>
</feature>
<feature type="compositionally biased region" description="Basic residues" evidence="5">
    <location>
        <begin position="1145"/>
        <end position="1154"/>
    </location>
</feature>
<dbReference type="EMBL" id="OY660868">
    <property type="protein sequence ID" value="CAJ1057407.1"/>
    <property type="molecule type" value="Genomic_DNA"/>
</dbReference>
<evidence type="ECO:0000256" key="5">
    <source>
        <dbReference type="SAM" id="MobiDB-lite"/>
    </source>
</evidence>
<feature type="compositionally biased region" description="Basic and acidic residues" evidence="5">
    <location>
        <begin position="903"/>
        <end position="923"/>
    </location>
</feature>
<feature type="compositionally biased region" description="Polar residues" evidence="5">
    <location>
        <begin position="949"/>
        <end position="958"/>
    </location>
</feature>
<evidence type="ECO:0000313" key="8">
    <source>
        <dbReference type="EMBL" id="CAJ1057407.1"/>
    </source>
</evidence>
<feature type="compositionally biased region" description="Basic residues" evidence="5">
    <location>
        <begin position="1202"/>
        <end position="1245"/>
    </location>
</feature>
<feature type="compositionally biased region" description="Acidic residues" evidence="5">
    <location>
        <begin position="30"/>
        <end position="89"/>
    </location>
</feature>
<dbReference type="Pfam" id="PF00628">
    <property type="entry name" value="PHD"/>
    <property type="match status" value="1"/>
</dbReference>
<dbReference type="SUPFAM" id="SSF57850">
    <property type="entry name" value="RING/U-box"/>
    <property type="match status" value="1"/>
</dbReference>
<feature type="region of interest" description="Disordered" evidence="5">
    <location>
        <begin position="1"/>
        <end position="109"/>
    </location>
</feature>
<feature type="region of interest" description="Disordered" evidence="5">
    <location>
        <begin position="1573"/>
        <end position="1641"/>
    </location>
</feature>
<name>A0AAV1FA55_XYRNO</name>
<dbReference type="InterPro" id="IPR001841">
    <property type="entry name" value="Znf_RING"/>
</dbReference>
<proteinExistence type="predicted"/>
<feature type="region of interest" description="Disordered" evidence="5">
    <location>
        <begin position="251"/>
        <end position="281"/>
    </location>
</feature>
<protein>
    <submittedName>
        <fullName evidence="8">PHD and RING finger domain-containing protein 1 isoform X2</fullName>
    </submittedName>
</protein>
<feature type="compositionally biased region" description="Polar residues" evidence="5">
    <location>
        <begin position="711"/>
        <end position="739"/>
    </location>
</feature>
<feature type="compositionally biased region" description="Basic and acidic residues" evidence="5">
    <location>
        <begin position="932"/>
        <end position="947"/>
    </location>
</feature>
<dbReference type="InterPro" id="IPR013083">
    <property type="entry name" value="Znf_RING/FYVE/PHD"/>
</dbReference>
<feature type="domain" description="PHD-type" evidence="6">
    <location>
        <begin position="196"/>
        <end position="246"/>
    </location>
</feature>
<evidence type="ECO:0000259" key="7">
    <source>
        <dbReference type="PROSITE" id="PS50089"/>
    </source>
</evidence>
<feature type="compositionally biased region" description="Basic and acidic residues" evidence="5">
    <location>
        <begin position="1627"/>
        <end position="1641"/>
    </location>
</feature>
<dbReference type="Pfam" id="PF13639">
    <property type="entry name" value="zf-RING_2"/>
    <property type="match status" value="1"/>
</dbReference>
<feature type="compositionally biased region" description="Basic and acidic residues" evidence="5">
    <location>
        <begin position="1343"/>
        <end position="1375"/>
    </location>
</feature>
<evidence type="ECO:0000259" key="6">
    <source>
        <dbReference type="PROSITE" id="PS50016"/>
    </source>
</evidence>
<reference evidence="8" key="1">
    <citation type="submission" date="2023-08" db="EMBL/GenBank/DDBJ databases">
        <authorList>
            <person name="Alioto T."/>
            <person name="Alioto T."/>
            <person name="Gomez Garrido J."/>
        </authorList>
    </citation>
    <scope>NUCLEOTIDE SEQUENCE</scope>
</reference>
<feature type="domain" description="RING-type" evidence="7">
    <location>
        <begin position="115"/>
        <end position="156"/>
    </location>
</feature>
<feature type="compositionally biased region" description="Polar residues" evidence="5">
    <location>
        <begin position="619"/>
        <end position="628"/>
    </location>
</feature>
<evidence type="ECO:0000256" key="1">
    <source>
        <dbReference type="ARBA" id="ARBA00022723"/>
    </source>
</evidence>
<gene>
    <name evidence="8" type="ORF">XNOV1_A004449</name>
</gene>
<dbReference type="SUPFAM" id="SSF57903">
    <property type="entry name" value="FYVE/PHD zinc finger"/>
    <property type="match status" value="1"/>
</dbReference>
<dbReference type="Pfam" id="PF23030">
    <property type="entry name" value="SCAF11-like_C"/>
    <property type="match status" value="1"/>
</dbReference>
<dbReference type="GO" id="GO:0008270">
    <property type="term" value="F:zinc ion binding"/>
    <property type="evidence" value="ECO:0007669"/>
    <property type="project" value="UniProtKB-KW"/>
</dbReference>
<keyword evidence="3" id="KW-0862">Zinc</keyword>
<dbReference type="InterPro" id="IPR001965">
    <property type="entry name" value="Znf_PHD"/>
</dbReference>
<dbReference type="InterPro" id="IPR011011">
    <property type="entry name" value="Znf_FYVE_PHD"/>
</dbReference>
<dbReference type="PROSITE" id="PS50016">
    <property type="entry name" value="ZF_PHD_2"/>
    <property type="match status" value="1"/>
</dbReference>
<keyword evidence="1" id="KW-0479">Metal-binding</keyword>
<evidence type="ECO:0000313" key="9">
    <source>
        <dbReference type="Proteomes" id="UP001178508"/>
    </source>
</evidence>
<feature type="compositionally biased region" description="Basic and acidic residues" evidence="5">
    <location>
        <begin position="1276"/>
        <end position="1286"/>
    </location>
</feature>
<feature type="compositionally biased region" description="Basic and acidic residues" evidence="5">
    <location>
        <begin position="1182"/>
        <end position="1201"/>
    </location>
</feature>
<dbReference type="PROSITE" id="PS50089">
    <property type="entry name" value="ZF_RING_2"/>
    <property type="match status" value="1"/>
</dbReference>
<feature type="compositionally biased region" description="Basic and acidic residues" evidence="5">
    <location>
        <begin position="1715"/>
        <end position="1726"/>
    </location>
</feature>
<feature type="compositionally biased region" description="Polar residues" evidence="5">
    <location>
        <begin position="665"/>
        <end position="683"/>
    </location>
</feature>
<feature type="region of interest" description="Disordered" evidence="5">
    <location>
        <begin position="556"/>
        <end position="688"/>
    </location>
</feature>
<dbReference type="Proteomes" id="UP001178508">
    <property type="component" value="Chromosome 5"/>
</dbReference>
<feature type="compositionally biased region" description="Basic and acidic residues" evidence="5">
    <location>
        <begin position="1500"/>
        <end position="1529"/>
    </location>
</feature>
<feature type="compositionally biased region" description="Low complexity" evidence="5">
    <location>
        <begin position="1287"/>
        <end position="1302"/>
    </location>
</feature>
<dbReference type="SMART" id="SM00249">
    <property type="entry name" value="PHD"/>
    <property type="match status" value="1"/>
</dbReference>
<dbReference type="InterPro" id="IPR017907">
    <property type="entry name" value="Znf_RING_CS"/>
</dbReference>
<dbReference type="PANTHER" id="PTHR12618:SF20">
    <property type="entry name" value="PHD AND RING FINGER DOMAIN-CONTAINING PROTEIN 1"/>
    <property type="match status" value="1"/>
</dbReference>
<feature type="compositionally biased region" description="Polar residues" evidence="5">
    <location>
        <begin position="1436"/>
        <end position="1445"/>
    </location>
</feature>
<dbReference type="PROSITE" id="PS00518">
    <property type="entry name" value="ZF_RING_1"/>
    <property type="match status" value="1"/>
</dbReference>
<feature type="compositionally biased region" description="Polar residues" evidence="5">
    <location>
        <begin position="1581"/>
        <end position="1596"/>
    </location>
</feature>
<organism evidence="8 9">
    <name type="scientific">Xyrichtys novacula</name>
    <name type="common">Pearly razorfish</name>
    <name type="synonym">Hemipteronotus novacula</name>
    <dbReference type="NCBI Taxonomy" id="13765"/>
    <lineage>
        <taxon>Eukaryota</taxon>
        <taxon>Metazoa</taxon>
        <taxon>Chordata</taxon>
        <taxon>Craniata</taxon>
        <taxon>Vertebrata</taxon>
        <taxon>Euteleostomi</taxon>
        <taxon>Actinopterygii</taxon>
        <taxon>Neopterygii</taxon>
        <taxon>Teleostei</taxon>
        <taxon>Neoteleostei</taxon>
        <taxon>Acanthomorphata</taxon>
        <taxon>Eupercaria</taxon>
        <taxon>Labriformes</taxon>
        <taxon>Labridae</taxon>
        <taxon>Xyrichtys</taxon>
    </lineage>
</organism>
<feature type="compositionally biased region" description="Basic residues" evidence="5">
    <location>
        <begin position="348"/>
        <end position="369"/>
    </location>
</feature>
<dbReference type="SMART" id="SM00184">
    <property type="entry name" value="RING"/>
    <property type="match status" value="2"/>
</dbReference>
<feature type="compositionally biased region" description="Low complexity" evidence="5">
    <location>
        <begin position="597"/>
        <end position="611"/>
    </location>
</feature>